<dbReference type="GO" id="GO:0005524">
    <property type="term" value="F:ATP binding"/>
    <property type="evidence" value="ECO:0007669"/>
    <property type="project" value="UniProtKB-UniRule"/>
</dbReference>
<feature type="binding site" evidence="10">
    <location>
        <position position="62"/>
    </location>
    <ligand>
        <name>ATP</name>
        <dbReference type="ChEBI" id="CHEBI:30616"/>
    </ligand>
</feature>
<evidence type="ECO:0000256" key="4">
    <source>
        <dbReference type="ARBA" id="ARBA00022741"/>
    </source>
</evidence>
<dbReference type="GO" id="GO:0005886">
    <property type="term" value="C:plasma membrane"/>
    <property type="evidence" value="ECO:0007669"/>
    <property type="project" value="TreeGrafter"/>
</dbReference>
<protein>
    <recommendedName>
        <fullName evidence="12">Protein kinase domain-containing protein</fullName>
    </recommendedName>
</protein>
<evidence type="ECO:0000256" key="5">
    <source>
        <dbReference type="ARBA" id="ARBA00022777"/>
    </source>
</evidence>
<dbReference type="EMBL" id="RCHS01002152">
    <property type="protein sequence ID" value="RMX49268.1"/>
    <property type="molecule type" value="Genomic_DNA"/>
</dbReference>
<dbReference type="PRINTS" id="PR00109">
    <property type="entry name" value="TYRKINASE"/>
</dbReference>
<feature type="region of interest" description="Disordered" evidence="11">
    <location>
        <begin position="333"/>
        <end position="374"/>
    </location>
</feature>
<dbReference type="OrthoDB" id="5970291at2759"/>
<keyword evidence="14" id="KW-1185">Reference proteome</keyword>
<dbReference type="InterPro" id="IPR050122">
    <property type="entry name" value="RTK"/>
</dbReference>
<feature type="region of interest" description="Disordered" evidence="11">
    <location>
        <begin position="555"/>
        <end position="661"/>
    </location>
</feature>
<dbReference type="SUPFAM" id="SSF56112">
    <property type="entry name" value="Protein kinase-like (PK-like)"/>
    <property type="match status" value="1"/>
</dbReference>
<feature type="region of interest" description="Disordered" evidence="11">
    <location>
        <begin position="1"/>
        <end position="25"/>
    </location>
</feature>
<dbReference type="InterPro" id="IPR000719">
    <property type="entry name" value="Prot_kinase_dom"/>
</dbReference>
<dbReference type="GO" id="GO:0007169">
    <property type="term" value="P:cell surface receptor protein tyrosine kinase signaling pathway"/>
    <property type="evidence" value="ECO:0007669"/>
    <property type="project" value="TreeGrafter"/>
</dbReference>
<dbReference type="PROSITE" id="PS50011">
    <property type="entry name" value="PROTEIN_KINASE_DOM"/>
    <property type="match status" value="1"/>
</dbReference>
<dbReference type="Gene3D" id="3.30.200.20">
    <property type="entry name" value="Phosphorylase Kinase, domain 1"/>
    <property type="match status" value="1"/>
</dbReference>
<feature type="region of interest" description="Disordered" evidence="11">
    <location>
        <begin position="513"/>
        <end position="543"/>
    </location>
</feature>
<keyword evidence="4 10" id="KW-0547">Nucleotide-binding</keyword>
<evidence type="ECO:0000256" key="3">
    <source>
        <dbReference type="ARBA" id="ARBA00022679"/>
    </source>
</evidence>
<feature type="compositionally biased region" description="Basic residues" evidence="11">
    <location>
        <begin position="577"/>
        <end position="591"/>
    </location>
</feature>
<keyword evidence="5" id="KW-0418">Kinase</keyword>
<dbReference type="InterPro" id="IPR017441">
    <property type="entry name" value="Protein_kinase_ATP_BS"/>
</dbReference>
<evidence type="ECO:0000256" key="1">
    <source>
        <dbReference type="ARBA" id="ARBA00004167"/>
    </source>
</evidence>
<dbReference type="CDD" id="cd00192">
    <property type="entry name" value="PTKc"/>
    <property type="match status" value="1"/>
</dbReference>
<dbReference type="Pfam" id="PF07714">
    <property type="entry name" value="PK_Tyr_Ser-Thr"/>
    <property type="match status" value="1"/>
</dbReference>
<dbReference type="Gene3D" id="1.10.510.10">
    <property type="entry name" value="Transferase(Phosphotransferase) domain 1"/>
    <property type="match status" value="1"/>
</dbReference>
<dbReference type="AlphaFoldDB" id="A0A3M6U724"/>
<feature type="compositionally biased region" description="Polar residues" evidence="11">
    <location>
        <begin position="609"/>
        <end position="628"/>
    </location>
</feature>
<feature type="compositionally biased region" description="Polar residues" evidence="11">
    <location>
        <begin position="522"/>
        <end position="542"/>
    </location>
</feature>
<evidence type="ECO:0000256" key="9">
    <source>
        <dbReference type="ARBA" id="ARBA00051243"/>
    </source>
</evidence>
<evidence type="ECO:0000256" key="10">
    <source>
        <dbReference type="PROSITE-ProRule" id="PRU10141"/>
    </source>
</evidence>
<evidence type="ECO:0000313" key="13">
    <source>
        <dbReference type="EMBL" id="RMX49268.1"/>
    </source>
</evidence>
<dbReference type="InterPro" id="IPR001245">
    <property type="entry name" value="Ser-Thr/Tyr_kinase_cat_dom"/>
</dbReference>
<comment type="catalytic activity">
    <reaction evidence="9">
        <text>L-tyrosyl-[protein] + ATP = O-phospho-L-tyrosyl-[protein] + ADP + H(+)</text>
        <dbReference type="Rhea" id="RHEA:10596"/>
        <dbReference type="Rhea" id="RHEA-COMP:10136"/>
        <dbReference type="Rhea" id="RHEA-COMP:20101"/>
        <dbReference type="ChEBI" id="CHEBI:15378"/>
        <dbReference type="ChEBI" id="CHEBI:30616"/>
        <dbReference type="ChEBI" id="CHEBI:46858"/>
        <dbReference type="ChEBI" id="CHEBI:61978"/>
        <dbReference type="ChEBI" id="CHEBI:456216"/>
        <dbReference type="EC" id="2.7.10.1"/>
    </reaction>
</comment>
<dbReference type="GO" id="GO:0043235">
    <property type="term" value="C:receptor complex"/>
    <property type="evidence" value="ECO:0007669"/>
    <property type="project" value="TreeGrafter"/>
</dbReference>
<keyword evidence="8" id="KW-0829">Tyrosine-protein kinase</keyword>
<feature type="domain" description="Protein kinase" evidence="12">
    <location>
        <begin position="29"/>
        <end position="272"/>
    </location>
</feature>
<evidence type="ECO:0000259" key="12">
    <source>
        <dbReference type="PROSITE" id="PS50011"/>
    </source>
</evidence>
<evidence type="ECO:0000256" key="7">
    <source>
        <dbReference type="ARBA" id="ARBA00023136"/>
    </source>
</evidence>
<dbReference type="InterPro" id="IPR008266">
    <property type="entry name" value="Tyr_kinase_AS"/>
</dbReference>
<evidence type="ECO:0000256" key="8">
    <source>
        <dbReference type="ARBA" id="ARBA00023137"/>
    </source>
</evidence>
<feature type="compositionally biased region" description="Polar residues" evidence="11">
    <location>
        <begin position="352"/>
        <end position="364"/>
    </location>
</feature>
<dbReference type="PANTHER" id="PTHR24416:SF631">
    <property type="entry name" value="SERINE_THREONINE_TYROSINE KINASE 1"/>
    <property type="match status" value="1"/>
</dbReference>
<sequence length="975" mass="108469">MFKSKKKDKRSDSNPPVSPGHHIIPPEDLKALEELGEGQYGVVELGEWKPPNAKDKILVAIKSIKDTGKEQLREVLMEVNTMQRLSHDNIVKLFGVTLPSRDSDQLKLVSSLCKFAMQVANGMSYLANQNLVHRDLSARNILVFEPALVKISDFGLARSLEGGASAQITVDRKMAVAWLPPESIKENRFILSSDVWSYGITLWEMFSFGQTPWAEMSLLQIKMMLVNEPDKQLLKPDACPDGFYDVMLSCWKRDAEERPSFEEIYNIISKFQPKEAITKIAHHTKEEGHLSFKNKVKVTIIRRGKRGMWYVQSECGKTGLVHERNLDFNKKALQKHASNKSTSNIGRPFNISRKSSQKGLSHSQKGAAATPGKMITEVVEDRGVQNLMEGGKEEIAPPNSLLVMGSSRCVSQHFGDDTADDPTNPLSPDRYTGHPGIDHGNIPQATPAAQHPVYIPMVDRKCAPEFVPEDRYSKESVLSLEEDYMSMDHQNRVPRGSDAGDYAALKEDAVPCTTYKDRSGSTDEPSLEHSSSSNQNTGTHTLQIPLRLNLQTINSLGTGRSCPPEGILSSSPFGTSPRRRPVPTPRTKKPRPASDGDENFLDIKDNLPRISNSESISTSARPNGTQKSVYKKVPPPMPIPYHCAKRAPKTTEDRSNEVGLDEIAELSLEGRPDERDDDENEFQLEMQDQPSEADLKSEQPVKNKHYIIVKTPVPIGDSLTLPNSHGQELSSRSQAALGAAHNGYPIQDRVYENAKTLNPSPGSQRDLSPNGEDEFEDTQPIYDIPLNLPMPPEIPPEVLNQPPPSRDNLFGGSLSNQLSVLASWENASGMNDWPLGVEHVNAVNQLPNSAAQFVEPHEPFNPVGPANPNELVDPFTQPGDQVQTSEEGTYGEEIDGGIREIRRICGEELARDWCYAALLQYQGDVEQVVRIVKIQKLSKITGKSEVFCERTLTHCSWDLNRAAEYIFQNFEDEEV</sequence>
<proteinExistence type="predicted"/>
<comment type="subcellular location">
    <subcellularLocation>
        <location evidence="2">Endomembrane system</location>
    </subcellularLocation>
    <subcellularLocation>
        <location evidence="1">Membrane</location>
        <topology evidence="1">Single-pass membrane protein</topology>
    </subcellularLocation>
</comment>
<keyword evidence="7" id="KW-0472">Membrane</keyword>
<gene>
    <name evidence="13" type="ORF">pdam_00013583</name>
</gene>
<feature type="region of interest" description="Disordered" evidence="11">
    <location>
        <begin position="754"/>
        <end position="775"/>
    </location>
</feature>
<dbReference type="Proteomes" id="UP000275408">
    <property type="component" value="Unassembled WGS sequence"/>
</dbReference>
<dbReference type="GO" id="GO:0030182">
    <property type="term" value="P:neuron differentiation"/>
    <property type="evidence" value="ECO:0007669"/>
    <property type="project" value="UniProtKB-ARBA"/>
</dbReference>
<dbReference type="PROSITE" id="PS00109">
    <property type="entry name" value="PROTEIN_KINASE_TYR"/>
    <property type="match status" value="1"/>
</dbReference>
<feature type="compositionally biased region" description="Polar residues" evidence="11">
    <location>
        <begin position="755"/>
        <end position="767"/>
    </location>
</feature>
<dbReference type="InterPro" id="IPR011009">
    <property type="entry name" value="Kinase-like_dom_sf"/>
</dbReference>
<dbReference type="STRING" id="46731.A0A3M6U724"/>
<evidence type="ECO:0000256" key="11">
    <source>
        <dbReference type="SAM" id="MobiDB-lite"/>
    </source>
</evidence>
<organism evidence="13 14">
    <name type="scientific">Pocillopora damicornis</name>
    <name type="common">Cauliflower coral</name>
    <name type="synonym">Millepora damicornis</name>
    <dbReference type="NCBI Taxonomy" id="46731"/>
    <lineage>
        <taxon>Eukaryota</taxon>
        <taxon>Metazoa</taxon>
        <taxon>Cnidaria</taxon>
        <taxon>Anthozoa</taxon>
        <taxon>Hexacorallia</taxon>
        <taxon>Scleractinia</taxon>
        <taxon>Astrocoeniina</taxon>
        <taxon>Pocilloporidae</taxon>
        <taxon>Pocillopora</taxon>
    </lineage>
</organism>
<dbReference type="FunFam" id="1.10.510.10:FF:001512">
    <property type="entry name" value="Receptor tyrosine-protein kinase erbB-2"/>
    <property type="match status" value="1"/>
</dbReference>
<dbReference type="GO" id="GO:0004714">
    <property type="term" value="F:transmembrane receptor protein tyrosine kinase activity"/>
    <property type="evidence" value="ECO:0007669"/>
    <property type="project" value="UniProtKB-EC"/>
</dbReference>
<dbReference type="PANTHER" id="PTHR24416">
    <property type="entry name" value="TYROSINE-PROTEIN KINASE RECEPTOR"/>
    <property type="match status" value="1"/>
</dbReference>
<dbReference type="PROSITE" id="PS00107">
    <property type="entry name" value="PROTEIN_KINASE_ATP"/>
    <property type="match status" value="1"/>
</dbReference>
<comment type="caution">
    <text evidence="13">The sequence shown here is derived from an EMBL/GenBank/DDBJ whole genome shotgun (WGS) entry which is preliminary data.</text>
</comment>
<keyword evidence="3" id="KW-0808">Transferase</keyword>
<keyword evidence="6 10" id="KW-0067">ATP-binding</keyword>
<evidence type="ECO:0000256" key="2">
    <source>
        <dbReference type="ARBA" id="ARBA00004308"/>
    </source>
</evidence>
<accession>A0A3M6U724</accession>
<reference evidence="13 14" key="1">
    <citation type="journal article" date="2018" name="Sci. Rep.">
        <title>Comparative analysis of the Pocillopora damicornis genome highlights role of immune system in coral evolution.</title>
        <authorList>
            <person name="Cunning R."/>
            <person name="Bay R.A."/>
            <person name="Gillette P."/>
            <person name="Baker A.C."/>
            <person name="Traylor-Knowles N."/>
        </authorList>
    </citation>
    <scope>NUCLEOTIDE SEQUENCE [LARGE SCALE GENOMIC DNA]</scope>
    <source>
        <strain evidence="13">RSMAS</strain>
        <tissue evidence="13">Whole animal</tissue>
    </source>
</reference>
<dbReference type="GO" id="GO:0012505">
    <property type="term" value="C:endomembrane system"/>
    <property type="evidence" value="ECO:0007669"/>
    <property type="project" value="UniProtKB-SubCell"/>
</dbReference>
<evidence type="ECO:0000256" key="6">
    <source>
        <dbReference type="ARBA" id="ARBA00022840"/>
    </source>
</evidence>
<dbReference type="GO" id="GO:0050793">
    <property type="term" value="P:regulation of developmental process"/>
    <property type="evidence" value="ECO:0007669"/>
    <property type="project" value="UniProtKB-ARBA"/>
</dbReference>
<evidence type="ECO:0000313" key="14">
    <source>
        <dbReference type="Proteomes" id="UP000275408"/>
    </source>
</evidence>
<name>A0A3M6U724_POCDA</name>
<dbReference type="GO" id="GO:0048468">
    <property type="term" value="P:cell development"/>
    <property type="evidence" value="ECO:0007669"/>
    <property type="project" value="UniProtKB-ARBA"/>
</dbReference>